<gene>
    <name evidence="1" type="ORF">PPACK8108_LOCUS6536</name>
</gene>
<keyword evidence="2" id="KW-1185">Reference proteome</keyword>
<protein>
    <submittedName>
        <fullName evidence="1">Uncharacterized protein</fullName>
    </submittedName>
</protein>
<sequence>MPKKSDWEYKIVLGIQQSRGLFFEVPRSAVISGLGIKPGELPETRTGPSRNY</sequence>
<evidence type="ECO:0000313" key="1">
    <source>
        <dbReference type="EMBL" id="CAH7671727.1"/>
    </source>
</evidence>
<comment type="caution">
    <text evidence="1">The sequence shown here is derived from an EMBL/GenBank/DDBJ whole genome shotgun (WGS) entry which is preliminary data.</text>
</comment>
<proteinExistence type="predicted"/>
<reference evidence="1" key="1">
    <citation type="submission" date="2022-06" db="EMBL/GenBank/DDBJ databases">
        <authorList>
            <consortium name="SYNGENTA / RWTH Aachen University"/>
        </authorList>
    </citation>
    <scope>NUCLEOTIDE SEQUENCE</scope>
</reference>
<evidence type="ECO:0000313" key="2">
    <source>
        <dbReference type="Proteomes" id="UP001153365"/>
    </source>
</evidence>
<dbReference type="Proteomes" id="UP001153365">
    <property type="component" value="Unassembled WGS sequence"/>
</dbReference>
<dbReference type="EMBL" id="CALTRL010001243">
    <property type="protein sequence ID" value="CAH7671727.1"/>
    <property type="molecule type" value="Genomic_DNA"/>
</dbReference>
<dbReference type="AlphaFoldDB" id="A0AAV0AT49"/>
<name>A0AAV0AT49_PHAPC</name>
<accession>A0AAV0AT49</accession>
<organism evidence="1 2">
    <name type="scientific">Phakopsora pachyrhizi</name>
    <name type="common">Asian soybean rust disease fungus</name>
    <dbReference type="NCBI Taxonomy" id="170000"/>
    <lineage>
        <taxon>Eukaryota</taxon>
        <taxon>Fungi</taxon>
        <taxon>Dikarya</taxon>
        <taxon>Basidiomycota</taxon>
        <taxon>Pucciniomycotina</taxon>
        <taxon>Pucciniomycetes</taxon>
        <taxon>Pucciniales</taxon>
        <taxon>Phakopsoraceae</taxon>
        <taxon>Phakopsora</taxon>
    </lineage>
</organism>